<gene>
    <name evidence="1" type="ORF">SCF082_LOCUS35199</name>
</gene>
<feature type="non-terminal residue" evidence="1">
    <location>
        <position position="51"/>
    </location>
</feature>
<evidence type="ECO:0000313" key="2">
    <source>
        <dbReference type="Proteomes" id="UP001642464"/>
    </source>
</evidence>
<feature type="non-terminal residue" evidence="1">
    <location>
        <position position="1"/>
    </location>
</feature>
<protein>
    <submittedName>
        <fullName evidence="1">Uncharacterized protein</fullName>
    </submittedName>
</protein>
<comment type="caution">
    <text evidence="1">The sequence shown here is derived from an EMBL/GenBank/DDBJ whole genome shotgun (WGS) entry which is preliminary data.</text>
</comment>
<reference evidence="1 2" key="1">
    <citation type="submission" date="2024-02" db="EMBL/GenBank/DDBJ databases">
        <authorList>
            <person name="Chen Y."/>
            <person name="Shah S."/>
            <person name="Dougan E. K."/>
            <person name="Thang M."/>
            <person name="Chan C."/>
        </authorList>
    </citation>
    <scope>NUCLEOTIDE SEQUENCE [LARGE SCALE GENOMIC DNA]</scope>
</reference>
<proteinExistence type="predicted"/>
<organism evidence="1 2">
    <name type="scientific">Durusdinium trenchii</name>
    <dbReference type="NCBI Taxonomy" id="1381693"/>
    <lineage>
        <taxon>Eukaryota</taxon>
        <taxon>Sar</taxon>
        <taxon>Alveolata</taxon>
        <taxon>Dinophyceae</taxon>
        <taxon>Suessiales</taxon>
        <taxon>Symbiodiniaceae</taxon>
        <taxon>Durusdinium</taxon>
    </lineage>
</organism>
<evidence type="ECO:0000313" key="1">
    <source>
        <dbReference type="EMBL" id="CAK9070976.1"/>
    </source>
</evidence>
<accession>A0ABP0P4L8</accession>
<dbReference type="Proteomes" id="UP001642464">
    <property type="component" value="Unassembled WGS sequence"/>
</dbReference>
<keyword evidence="2" id="KW-1185">Reference proteome</keyword>
<name>A0ABP0P4L8_9DINO</name>
<sequence>AYFLRRFDWRVDELLKDDALLPPLAATKTPGWERTADVDVEVSLTSVAERG</sequence>
<dbReference type="EMBL" id="CAXAMM010033278">
    <property type="protein sequence ID" value="CAK9070976.1"/>
    <property type="molecule type" value="Genomic_DNA"/>
</dbReference>